<sequence>MQENFRQIPLAITALEEELPFLTSLTIVENLTQDLKEETFKTKLKPCIRK</sequence>
<name>A0A0K2U8U4_LEPSM</name>
<evidence type="ECO:0000313" key="1">
    <source>
        <dbReference type="EMBL" id="CDW34654.1"/>
    </source>
</evidence>
<proteinExistence type="predicted"/>
<reference evidence="1" key="1">
    <citation type="submission" date="2014-05" db="EMBL/GenBank/DDBJ databases">
        <authorList>
            <person name="Chronopoulou M."/>
        </authorList>
    </citation>
    <scope>NUCLEOTIDE SEQUENCE</scope>
    <source>
        <tissue evidence="1">Whole organism</tissue>
    </source>
</reference>
<dbReference type="EMBL" id="HACA01017293">
    <property type="protein sequence ID" value="CDW34654.1"/>
    <property type="molecule type" value="Transcribed_RNA"/>
</dbReference>
<accession>A0A0K2U8U4</accession>
<feature type="non-terminal residue" evidence="1">
    <location>
        <position position="50"/>
    </location>
</feature>
<organism evidence="1">
    <name type="scientific">Lepeophtheirus salmonis</name>
    <name type="common">Salmon louse</name>
    <name type="synonym">Caligus salmonis</name>
    <dbReference type="NCBI Taxonomy" id="72036"/>
    <lineage>
        <taxon>Eukaryota</taxon>
        <taxon>Metazoa</taxon>
        <taxon>Ecdysozoa</taxon>
        <taxon>Arthropoda</taxon>
        <taxon>Crustacea</taxon>
        <taxon>Multicrustacea</taxon>
        <taxon>Hexanauplia</taxon>
        <taxon>Copepoda</taxon>
        <taxon>Siphonostomatoida</taxon>
        <taxon>Caligidae</taxon>
        <taxon>Lepeophtheirus</taxon>
    </lineage>
</organism>
<dbReference type="AlphaFoldDB" id="A0A0K2U8U4"/>
<protein>
    <submittedName>
        <fullName evidence="1">Putative LOC100575817 [Acyrthosiphon pisum]</fullName>
    </submittedName>
</protein>